<keyword evidence="5" id="KW-0648">Protein biosynthesis</keyword>
<dbReference type="CDD" id="cd05805">
    <property type="entry name" value="MPG1_transferase"/>
    <property type="match status" value="1"/>
</dbReference>
<dbReference type="Gene3D" id="3.40.120.10">
    <property type="entry name" value="Alpha-D-Glucose-1,6-Bisphosphate, subunit A, domain 3"/>
    <property type="match status" value="3"/>
</dbReference>
<dbReference type="InterPro" id="IPR036900">
    <property type="entry name" value="A-D-PHexomutase_C_sf"/>
</dbReference>
<dbReference type="Gene3D" id="3.30.310.50">
    <property type="entry name" value="Alpha-D-phosphohexomutase, C-terminal domain"/>
    <property type="match status" value="1"/>
</dbReference>
<dbReference type="Gene3D" id="2.160.10.10">
    <property type="entry name" value="Hexapeptide repeat proteins"/>
    <property type="match status" value="1"/>
</dbReference>
<dbReference type="Proteomes" id="UP000664277">
    <property type="component" value="Unassembled WGS sequence"/>
</dbReference>
<protein>
    <submittedName>
        <fullName evidence="10">Mannose-1-phosphate guanyltransferase</fullName>
    </submittedName>
</protein>
<evidence type="ECO:0000259" key="9">
    <source>
        <dbReference type="Pfam" id="PF25084"/>
    </source>
</evidence>
<evidence type="ECO:0000259" key="7">
    <source>
        <dbReference type="Pfam" id="PF02878"/>
    </source>
</evidence>
<keyword evidence="3" id="KW-0963">Cytoplasm</keyword>
<feature type="domain" description="Nucleotidyl transferase" evidence="6">
    <location>
        <begin position="2"/>
        <end position="234"/>
    </location>
</feature>
<dbReference type="InterPro" id="IPR050486">
    <property type="entry name" value="Mannose-1P_guanyltransferase"/>
</dbReference>
<evidence type="ECO:0000256" key="4">
    <source>
        <dbReference type="ARBA" id="ARBA00022540"/>
    </source>
</evidence>
<evidence type="ECO:0000256" key="3">
    <source>
        <dbReference type="ARBA" id="ARBA00022490"/>
    </source>
</evidence>
<dbReference type="Pfam" id="PF00483">
    <property type="entry name" value="NTP_transferase"/>
    <property type="match status" value="1"/>
</dbReference>
<sequence>MKAVIMAGGSGTRLRPLTCNLPKPMVPVAGKPMSEHIVNLLKTHGFDDIVFTLHYLPDAIRDYFGDGSDFGCKISYSVEEGKPLGTAGCVKAIQDHLDSTFIVISGDSLTDMDLGKALEFHKEKKSKATLVLKRVENPLEYGVVITDNEGRIQRFVEKPGASEIFSDTVNTGTYILEPEVMLYVVMGREQDFSNDLFPLLLLRNEPMYGYVADGYWCDIGNLAVYRQAHRDVLDGLVNISLDLPQIEPGVFVGHGSQIDASVQLEGPVMIGKNCRIGRETVISKHSVIGDNVVIQEKASLKQPVIWSNAYVGSNAQLRACVVCNNSTIHNSAELLEGAIIGNNSVVGQEATVNPDVRIWPDKNIDSGAKVLESVIWGTRAPRTLFGAHGVRGLANVDITPEFAVNLAAAYGATLKGGPVLVSRDYWKVSQMISRAIVSGLASVGIEVQNLESMPLPISRYYVKTQRAAGLIHVRVSQREIDKITIEFFDSQGVAITKSMERKIETTFFKEDFPRCAPSDVGSISFPSRVREYYVDEFLNHVKGQVFEEDKVPFCIVPGSNYTRKTKLGALSTHAPKVVIDYAMAETGVLLPDLLGQLGIETVVLNSSIRNSPPRQEERISMRKQLADVVKALGADLGVQIGRNGEQMTLVDEAGQIIRGELLLATVADIILRDKPGRSIVVPVNASSVIERIASRYGCKVVRCKASETEIGSTTAKLEEAVLGGSANGCFIFPEFQNGYDAMFAVGQVLEHLTYQGRTLQQAVAELPPLYYQVDSVHCPWERKGRVMRLLVEKHQDRPMELLDGVKIQTRPDHWILVLPDAVEPLVHVYADGSNLQNTSADLNEYTQLVRYLQKA</sequence>
<dbReference type="SUPFAM" id="SSF53738">
    <property type="entry name" value="Phosphoglucomutase, first 3 domains"/>
    <property type="match status" value="2"/>
</dbReference>
<dbReference type="SUPFAM" id="SSF51161">
    <property type="entry name" value="Trimeric LpxA-like enzymes"/>
    <property type="match status" value="1"/>
</dbReference>
<reference evidence="10" key="1">
    <citation type="submission" date="2021-02" db="EMBL/GenBank/DDBJ databases">
        <title>Genome-Resolved Metagenomics of a Microbial Community Performing Photosynthetic Biological Nutrient Removal.</title>
        <authorList>
            <person name="Mcdaniel E.A."/>
        </authorList>
    </citation>
    <scope>NUCLEOTIDE SEQUENCE</scope>
    <source>
        <strain evidence="10">UWPOB_OBS1</strain>
    </source>
</reference>
<dbReference type="InterPro" id="IPR005835">
    <property type="entry name" value="NTP_transferase_dom"/>
</dbReference>
<dbReference type="EMBL" id="JAFLCK010000002">
    <property type="protein sequence ID" value="MBN8659214.1"/>
    <property type="molecule type" value="Genomic_DNA"/>
</dbReference>
<dbReference type="PANTHER" id="PTHR22572">
    <property type="entry name" value="SUGAR-1-PHOSPHATE GUANYL TRANSFERASE"/>
    <property type="match status" value="1"/>
</dbReference>
<proteinExistence type="inferred from homology"/>
<dbReference type="AlphaFoldDB" id="A0A8J7TK85"/>
<feature type="domain" description="Alpha-D-phosphohexomutase alpha/beta/alpha" evidence="8">
    <location>
        <begin position="660"/>
        <end position="770"/>
    </location>
</feature>
<dbReference type="GO" id="GO:0016868">
    <property type="term" value="F:intramolecular phosphotransferase activity"/>
    <property type="evidence" value="ECO:0007669"/>
    <property type="project" value="InterPro"/>
</dbReference>
<dbReference type="SUPFAM" id="SSF55957">
    <property type="entry name" value="Phosphoglucomutase, C-terminal domain"/>
    <property type="match status" value="1"/>
</dbReference>
<evidence type="ECO:0000259" key="8">
    <source>
        <dbReference type="Pfam" id="PF02880"/>
    </source>
</evidence>
<dbReference type="Pfam" id="PF02880">
    <property type="entry name" value="PGM_PMM_III"/>
    <property type="match status" value="1"/>
</dbReference>
<evidence type="ECO:0000256" key="1">
    <source>
        <dbReference type="ARBA" id="ARBA00004514"/>
    </source>
</evidence>
<comment type="subcellular location">
    <subcellularLocation>
        <location evidence="1">Cytoplasm</location>
        <location evidence="1">Cytosol</location>
    </subcellularLocation>
</comment>
<evidence type="ECO:0000256" key="2">
    <source>
        <dbReference type="ARBA" id="ARBA00010231"/>
    </source>
</evidence>
<name>A0A8J7TK85_9BACT</name>
<evidence type="ECO:0000259" key="6">
    <source>
        <dbReference type="Pfam" id="PF00483"/>
    </source>
</evidence>
<dbReference type="Pfam" id="PF02878">
    <property type="entry name" value="PGM_PMM_I"/>
    <property type="match status" value="1"/>
</dbReference>
<evidence type="ECO:0000256" key="5">
    <source>
        <dbReference type="ARBA" id="ARBA00022917"/>
    </source>
</evidence>
<dbReference type="GO" id="GO:0005975">
    <property type="term" value="P:carbohydrate metabolic process"/>
    <property type="evidence" value="ECO:0007669"/>
    <property type="project" value="InterPro"/>
</dbReference>
<dbReference type="Gene3D" id="3.90.550.10">
    <property type="entry name" value="Spore Coat Polysaccharide Biosynthesis Protein SpsA, Chain A"/>
    <property type="match status" value="1"/>
</dbReference>
<dbReference type="Pfam" id="PF25084">
    <property type="entry name" value="LbH_EIF2B"/>
    <property type="match status" value="1"/>
</dbReference>
<evidence type="ECO:0000313" key="10">
    <source>
        <dbReference type="EMBL" id="MBN8659214.1"/>
    </source>
</evidence>
<organism evidence="10 11">
    <name type="scientific">Candidatus Obscuribacter phosphatis</name>
    <dbReference type="NCBI Taxonomy" id="1906157"/>
    <lineage>
        <taxon>Bacteria</taxon>
        <taxon>Bacillati</taxon>
        <taxon>Candidatus Melainabacteria</taxon>
        <taxon>Candidatus Obscuribacterales</taxon>
        <taxon>Candidatus Obscuribacteraceae</taxon>
        <taxon>Candidatus Obscuribacter</taxon>
    </lineage>
</organism>
<accession>A0A8J7TK85</accession>
<comment type="caution">
    <text evidence="10">The sequence shown here is derived from an EMBL/GenBank/DDBJ whole genome shotgun (WGS) entry which is preliminary data.</text>
</comment>
<dbReference type="InterPro" id="IPR029044">
    <property type="entry name" value="Nucleotide-diphossugar_trans"/>
</dbReference>
<evidence type="ECO:0000313" key="11">
    <source>
        <dbReference type="Proteomes" id="UP000664277"/>
    </source>
</evidence>
<dbReference type="InterPro" id="IPR005844">
    <property type="entry name" value="A-D-PHexomutase_a/b/a-I"/>
</dbReference>
<dbReference type="InterPro" id="IPR016055">
    <property type="entry name" value="A-D-PHexomutase_a/b/a-I/II/III"/>
</dbReference>
<dbReference type="InterPro" id="IPR011004">
    <property type="entry name" value="Trimer_LpxA-like_sf"/>
</dbReference>
<dbReference type="InterPro" id="IPR005846">
    <property type="entry name" value="A-D-PHexomutase_a/b/a-III"/>
</dbReference>
<feature type="domain" description="EIF2B subunit epsilon/gamma LbH" evidence="9">
    <location>
        <begin position="250"/>
        <end position="352"/>
    </location>
</feature>
<dbReference type="InterPro" id="IPR056764">
    <property type="entry name" value="LbH_EIF2B3/5"/>
</dbReference>
<dbReference type="CDD" id="cd04181">
    <property type="entry name" value="NTP_transferase"/>
    <property type="match status" value="1"/>
</dbReference>
<feature type="domain" description="Alpha-D-phosphohexomutase alpha/beta/alpha" evidence="7">
    <location>
        <begin position="383"/>
        <end position="513"/>
    </location>
</feature>
<gene>
    <name evidence="10" type="ORF">J0M35_02545</name>
</gene>
<dbReference type="SUPFAM" id="SSF53448">
    <property type="entry name" value="Nucleotide-diphospho-sugar transferases"/>
    <property type="match status" value="1"/>
</dbReference>
<comment type="similarity">
    <text evidence="2">Belongs to the phosphohexose mutase family.</text>
</comment>
<keyword evidence="4" id="KW-0396">Initiation factor</keyword>